<proteinExistence type="predicted"/>
<evidence type="ECO:0000256" key="2">
    <source>
        <dbReference type="SAM" id="MobiDB-lite"/>
    </source>
</evidence>
<organism evidence="4 5">
    <name type="scientific">Altererythrobacter epoxidivorans</name>
    <dbReference type="NCBI Taxonomy" id="361183"/>
    <lineage>
        <taxon>Bacteria</taxon>
        <taxon>Pseudomonadati</taxon>
        <taxon>Pseudomonadota</taxon>
        <taxon>Alphaproteobacteria</taxon>
        <taxon>Sphingomonadales</taxon>
        <taxon>Erythrobacteraceae</taxon>
        <taxon>Altererythrobacter</taxon>
    </lineage>
</organism>
<dbReference type="STRING" id="361183.AMC99_01702"/>
<feature type="signal peptide" evidence="3">
    <location>
        <begin position="1"/>
        <end position="21"/>
    </location>
</feature>
<feature type="coiled-coil region" evidence="1">
    <location>
        <begin position="27"/>
        <end position="68"/>
    </location>
</feature>
<evidence type="ECO:0000256" key="3">
    <source>
        <dbReference type="SAM" id="SignalP"/>
    </source>
</evidence>
<reference evidence="4 5" key="1">
    <citation type="submission" date="2015-09" db="EMBL/GenBank/DDBJ databases">
        <title>Complete genome sequence of a benzo[a]pyrene-degrading bacterium Altererythrobacter epoxidivorans CGMCC 1.7731T.</title>
        <authorList>
            <person name="Li Z."/>
            <person name="Cheng H."/>
            <person name="Huo Y."/>
            <person name="Xu X."/>
        </authorList>
    </citation>
    <scope>NUCLEOTIDE SEQUENCE [LARGE SCALE GENOMIC DNA]</scope>
    <source>
        <strain evidence="4 5">CGMCC 1.7731</strain>
    </source>
</reference>
<feature type="region of interest" description="Disordered" evidence="2">
    <location>
        <begin position="96"/>
        <end position="121"/>
    </location>
</feature>
<protein>
    <submittedName>
        <fullName evidence="4">Uncharacterized protein</fullName>
    </submittedName>
</protein>
<dbReference type="KEGG" id="aep:AMC99_01702"/>
<keyword evidence="5" id="KW-1185">Reference proteome</keyword>
<accession>A0A0M4MHG8</accession>
<dbReference type="AlphaFoldDB" id="A0A0M4MHG8"/>
<evidence type="ECO:0000256" key="1">
    <source>
        <dbReference type="SAM" id="Coils"/>
    </source>
</evidence>
<name>A0A0M4MHG8_9SPHN</name>
<dbReference type="Proteomes" id="UP000057938">
    <property type="component" value="Chromosome"/>
</dbReference>
<evidence type="ECO:0000313" key="4">
    <source>
        <dbReference type="EMBL" id="ALE16993.1"/>
    </source>
</evidence>
<keyword evidence="1" id="KW-0175">Coiled coil</keyword>
<evidence type="ECO:0000313" key="5">
    <source>
        <dbReference type="Proteomes" id="UP000057938"/>
    </source>
</evidence>
<dbReference type="EMBL" id="CP012669">
    <property type="protein sequence ID" value="ALE16993.1"/>
    <property type="molecule type" value="Genomic_DNA"/>
</dbReference>
<dbReference type="PATRIC" id="fig|361183.4.peg.1674"/>
<sequence length="121" mass="13482">MFGIPIAAAALALGAAAPASAARYDNAKSLRSDIAQLDRQIDRALVKRQITRREAVRLEAQVDGLQREFRSYARGGFERWEVRALDRGISNVRRQLTKDLNDGGNGRDDRPANYRDGSGRR</sequence>
<gene>
    <name evidence="4" type="ORF">AMC99_01702</name>
</gene>
<keyword evidence="3" id="KW-0732">Signal</keyword>
<feature type="chain" id="PRO_5005798691" evidence="3">
    <location>
        <begin position="22"/>
        <end position="121"/>
    </location>
</feature>